<dbReference type="PANTHER" id="PTHR38590:SF1">
    <property type="entry name" value="BLL0828 PROTEIN"/>
    <property type="match status" value="1"/>
</dbReference>
<dbReference type="GO" id="GO:0004519">
    <property type="term" value="F:endonuclease activity"/>
    <property type="evidence" value="ECO:0007669"/>
    <property type="project" value="UniProtKB-KW"/>
</dbReference>
<protein>
    <submittedName>
        <fullName evidence="2">Endonuclease domain-containing protein</fullName>
    </submittedName>
</protein>
<reference evidence="3" key="1">
    <citation type="submission" date="2020-12" db="EMBL/GenBank/DDBJ databases">
        <title>Hymenobacter sp.</title>
        <authorList>
            <person name="Kim M.K."/>
        </authorList>
    </citation>
    <scope>NUCLEOTIDE SEQUENCE [LARGE SCALE GENOMIC DNA]</scope>
    <source>
        <strain evidence="3">BT553</strain>
    </source>
</reference>
<evidence type="ECO:0000259" key="1">
    <source>
        <dbReference type="Pfam" id="PF04480"/>
    </source>
</evidence>
<dbReference type="EMBL" id="JAELXS010000001">
    <property type="protein sequence ID" value="MBJ6120343.1"/>
    <property type="molecule type" value="Genomic_DNA"/>
</dbReference>
<dbReference type="InterPro" id="IPR011335">
    <property type="entry name" value="Restrct_endonuc-II-like"/>
</dbReference>
<dbReference type="InterPro" id="IPR047216">
    <property type="entry name" value="Endonuclease_DUF559_bact"/>
</dbReference>
<evidence type="ECO:0000313" key="2">
    <source>
        <dbReference type="EMBL" id="MBJ6120343.1"/>
    </source>
</evidence>
<sequence>MRSEMTPAEVRLWHHLRAGRFDQLKFRRQTVIGPYIADFTCRAAMLVVEVDGDTHATQTTYDANRTTFLEQQGWRVIRFTNADVIRNLEGVLQQLQSSLSPSPNPIP</sequence>
<evidence type="ECO:0000313" key="3">
    <source>
        <dbReference type="Proteomes" id="UP000640426"/>
    </source>
</evidence>
<dbReference type="InterPro" id="IPR007569">
    <property type="entry name" value="DUF559"/>
</dbReference>
<dbReference type="Proteomes" id="UP000640426">
    <property type="component" value="Unassembled WGS sequence"/>
</dbReference>
<keyword evidence="2" id="KW-0540">Nuclease</keyword>
<keyword evidence="2" id="KW-0378">Hydrolase</keyword>
<gene>
    <name evidence="2" type="ORF">JAO74_00910</name>
</gene>
<dbReference type="CDD" id="cd01038">
    <property type="entry name" value="Endonuclease_DUF559"/>
    <property type="match status" value="1"/>
</dbReference>
<name>A0ABS0XJY0_9SPHN</name>
<dbReference type="PANTHER" id="PTHR38590">
    <property type="entry name" value="BLL0828 PROTEIN"/>
    <property type="match status" value="1"/>
</dbReference>
<organism evidence="2 3">
    <name type="scientific">Sphingomonas mollis</name>
    <dbReference type="NCBI Taxonomy" id="2795726"/>
    <lineage>
        <taxon>Bacteria</taxon>
        <taxon>Pseudomonadati</taxon>
        <taxon>Pseudomonadota</taxon>
        <taxon>Alphaproteobacteria</taxon>
        <taxon>Sphingomonadales</taxon>
        <taxon>Sphingomonadaceae</taxon>
        <taxon>Sphingomonas</taxon>
    </lineage>
</organism>
<proteinExistence type="predicted"/>
<feature type="domain" description="DUF559" evidence="1">
    <location>
        <begin position="1"/>
        <end position="99"/>
    </location>
</feature>
<dbReference type="Gene3D" id="3.40.960.10">
    <property type="entry name" value="VSR Endonuclease"/>
    <property type="match status" value="1"/>
</dbReference>
<comment type="caution">
    <text evidence="2">The sequence shown here is derived from an EMBL/GenBank/DDBJ whole genome shotgun (WGS) entry which is preliminary data.</text>
</comment>
<dbReference type="Pfam" id="PF04480">
    <property type="entry name" value="DUF559"/>
    <property type="match status" value="1"/>
</dbReference>
<keyword evidence="2" id="KW-0255">Endonuclease</keyword>
<accession>A0ABS0XJY0</accession>
<keyword evidence="3" id="KW-1185">Reference proteome</keyword>
<dbReference type="SUPFAM" id="SSF52980">
    <property type="entry name" value="Restriction endonuclease-like"/>
    <property type="match status" value="1"/>
</dbReference>